<dbReference type="OrthoDB" id="4483697at2759"/>
<feature type="region of interest" description="Disordered" evidence="7">
    <location>
        <begin position="84"/>
        <end position="104"/>
    </location>
</feature>
<name>Q0CB98_ASPTN</name>
<gene>
    <name evidence="9" type="ORF">ATEG_09036</name>
</gene>
<dbReference type="GO" id="GO:0008270">
    <property type="term" value="F:zinc ion binding"/>
    <property type="evidence" value="ECO:0007669"/>
    <property type="project" value="InterPro"/>
</dbReference>
<keyword evidence="2" id="KW-0479">Metal-binding</keyword>
<feature type="region of interest" description="Disordered" evidence="7">
    <location>
        <begin position="1"/>
        <end position="20"/>
    </location>
</feature>
<dbReference type="InterPro" id="IPR001138">
    <property type="entry name" value="Zn2Cys6_DnaBD"/>
</dbReference>
<protein>
    <recommendedName>
        <fullName evidence="8">Zn(2)-C6 fungal-type domain-containing protein</fullName>
    </recommendedName>
</protein>
<proteinExistence type="predicted"/>
<keyword evidence="5" id="KW-0804">Transcription</keyword>
<dbReference type="GO" id="GO:0003677">
    <property type="term" value="F:DNA binding"/>
    <property type="evidence" value="ECO:0007669"/>
    <property type="project" value="UniProtKB-KW"/>
</dbReference>
<dbReference type="GO" id="GO:0000981">
    <property type="term" value="F:DNA-binding transcription factor activity, RNA polymerase II-specific"/>
    <property type="evidence" value="ECO:0007669"/>
    <property type="project" value="InterPro"/>
</dbReference>
<evidence type="ECO:0000256" key="6">
    <source>
        <dbReference type="ARBA" id="ARBA00023242"/>
    </source>
</evidence>
<dbReference type="RefSeq" id="XP_001217658.1">
    <property type="nucleotide sequence ID" value="XM_001217657.1"/>
</dbReference>
<dbReference type="PANTHER" id="PTHR47338:SF3">
    <property type="entry name" value="C6 FINGER DOMAIN TRANSCRIPTION FACTOR DBAA-RELATED"/>
    <property type="match status" value="1"/>
</dbReference>
<dbReference type="Pfam" id="PF00172">
    <property type="entry name" value="Zn_clus"/>
    <property type="match status" value="1"/>
</dbReference>
<dbReference type="VEuPathDB" id="FungiDB:ATEG_09036"/>
<dbReference type="SMART" id="SM00066">
    <property type="entry name" value="GAL4"/>
    <property type="match status" value="1"/>
</dbReference>
<dbReference type="GO" id="GO:0005634">
    <property type="term" value="C:nucleus"/>
    <property type="evidence" value="ECO:0007669"/>
    <property type="project" value="UniProtKB-SubCell"/>
</dbReference>
<dbReference type="Proteomes" id="UP000007963">
    <property type="component" value="Unassembled WGS sequence"/>
</dbReference>
<feature type="domain" description="Zn(2)-C6 fungal-type" evidence="8">
    <location>
        <begin position="23"/>
        <end position="53"/>
    </location>
</feature>
<dbReference type="Gene3D" id="4.10.240.10">
    <property type="entry name" value="Zn(2)-C6 fungal-type DNA-binding domain"/>
    <property type="match status" value="1"/>
</dbReference>
<sequence length="133" mass="14451">MSTDTGAEVISTTNRGHQAPKAACDECRRRKLRCDGKKPQCSVCLDTGAVCETTQRGVRGPKKGHLRALKSHIVQLEAMLEARPSLPREELQGTTGNYDDGDFTSPGATGRAFVSIRPVDQRVPLSPILHVEL</sequence>
<keyword evidence="4" id="KW-0238">DNA-binding</keyword>
<evidence type="ECO:0000256" key="1">
    <source>
        <dbReference type="ARBA" id="ARBA00004123"/>
    </source>
</evidence>
<evidence type="ECO:0000256" key="5">
    <source>
        <dbReference type="ARBA" id="ARBA00023163"/>
    </source>
</evidence>
<dbReference type="PANTHER" id="PTHR47338">
    <property type="entry name" value="ZN(II)2CYS6 TRANSCRIPTION FACTOR (EUROFUNG)-RELATED"/>
    <property type="match status" value="1"/>
</dbReference>
<evidence type="ECO:0000256" key="3">
    <source>
        <dbReference type="ARBA" id="ARBA00023015"/>
    </source>
</evidence>
<dbReference type="GO" id="GO:0009893">
    <property type="term" value="P:positive regulation of metabolic process"/>
    <property type="evidence" value="ECO:0007669"/>
    <property type="project" value="UniProtKB-ARBA"/>
</dbReference>
<feature type="compositionally biased region" description="Polar residues" evidence="7">
    <location>
        <begin position="1"/>
        <end position="16"/>
    </location>
</feature>
<dbReference type="HOGENOM" id="CLU_1906331_0_0_1"/>
<comment type="subcellular location">
    <subcellularLocation>
        <location evidence="1">Nucleus</location>
    </subcellularLocation>
</comment>
<dbReference type="AlphaFoldDB" id="Q0CB98"/>
<dbReference type="PROSITE" id="PS50048">
    <property type="entry name" value="ZN2_CY6_FUNGAL_2"/>
    <property type="match status" value="1"/>
</dbReference>
<dbReference type="SUPFAM" id="SSF57701">
    <property type="entry name" value="Zn2/Cys6 DNA-binding domain"/>
    <property type="match status" value="1"/>
</dbReference>
<evidence type="ECO:0000256" key="7">
    <source>
        <dbReference type="SAM" id="MobiDB-lite"/>
    </source>
</evidence>
<dbReference type="STRING" id="341663.Q0CB98"/>
<organism evidence="9 10">
    <name type="scientific">Aspergillus terreus (strain NIH 2624 / FGSC A1156)</name>
    <dbReference type="NCBI Taxonomy" id="341663"/>
    <lineage>
        <taxon>Eukaryota</taxon>
        <taxon>Fungi</taxon>
        <taxon>Dikarya</taxon>
        <taxon>Ascomycota</taxon>
        <taxon>Pezizomycotina</taxon>
        <taxon>Eurotiomycetes</taxon>
        <taxon>Eurotiomycetidae</taxon>
        <taxon>Eurotiales</taxon>
        <taxon>Aspergillaceae</taxon>
        <taxon>Aspergillus</taxon>
        <taxon>Aspergillus subgen. Circumdati</taxon>
    </lineage>
</organism>
<keyword evidence="6" id="KW-0539">Nucleus</keyword>
<evidence type="ECO:0000256" key="4">
    <source>
        <dbReference type="ARBA" id="ARBA00023125"/>
    </source>
</evidence>
<dbReference type="InterPro" id="IPR050815">
    <property type="entry name" value="TF_fung"/>
</dbReference>
<evidence type="ECO:0000259" key="8">
    <source>
        <dbReference type="PROSITE" id="PS50048"/>
    </source>
</evidence>
<evidence type="ECO:0000256" key="2">
    <source>
        <dbReference type="ARBA" id="ARBA00022723"/>
    </source>
</evidence>
<evidence type="ECO:0000313" key="10">
    <source>
        <dbReference type="Proteomes" id="UP000007963"/>
    </source>
</evidence>
<evidence type="ECO:0000313" key="9">
    <source>
        <dbReference type="EMBL" id="EAU30173.1"/>
    </source>
</evidence>
<dbReference type="EMBL" id="CH476607">
    <property type="protein sequence ID" value="EAU30173.1"/>
    <property type="molecule type" value="Genomic_DNA"/>
</dbReference>
<accession>Q0CB98</accession>
<dbReference type="GeneID" id="4353937"/>
<dbReference type="CDD" id="cd00067">
    <property type="entry name" value="GAL4"/>
    <property type="match status" value="1"/>
</dbReference>
<dbReference type="InterPro" id="IPR036864">
    <property type="entry name" value="Zn2-C6_fun-type_DNA-bd_sf"/>
</dbReference>
<reference evidence="10" key="1">
    <citation type="submission" date="2005-09" db="EMBL/GenBank/DDBJ databases">
        <title>Annotation of the Aspergillus terreus NIH2624 genome.</title>
        <authorList>
            <person name="Birren B.W."/>
            <person name="Lander E.S."/>
            <person name="Galagan J.E."/>
            <person name="Nusbaum C."/>
            <person name="Devon K."/>
            <person name="Henn M."/>
            <person name="Ma L.-J."/>
            <person name="Jaffe D.B."/>
            <person name="Butler J."/>
            <person name="Alvarez P."/>
            <person name="Gnerre S."/>
            <person name="Grabherr M."/>
            <person name="Kleber M."/>
            <person name="Mauceli E.W."/>
            <person name="Brockman W."/>
            <person name="Rounsley S."/>
            <person name="Young S.K."/>
            <person name="LaButti K."/>
            <person name="Pushparaj V."/>
            <person name="DeCaprio D."/>
            <person name="Crawford M."/>
            <person name="Koehrsen M."/>
            <person name="Engels R."/>
            <person name="Montgomery P."/>
            <person name="Pearson M."/>
            <person name="Howarth C."/>
            <person name="Larson L."/>
            <person name="Luoma S."/>
            <person name="White J."/>
            <person name="Alvarado L."/>
            <person name="Kodira C.D."/>
            <person name="Zeng Q."/>
            <person name="Oleary S."/>
            <person name="Yandava C."/>
            <person name="Denning D.W."/>
            <person name="Nierman W.C."/>
            <person name="Milne T."/>
            <person name="Madden K."/>
        </authorList>
    </citation>
    <scope>NUCLEOTIDE SEQUENCE [LARGE SCALE GENOMIC DNA]</scope>
    <source>
        <strain evidence="10">NIH 2624 / FGSC A1156</strain>
    </source>
</reference>
<dbReference type="PROSITE" id="PS00463">
    <property type="entry name" value="ZN2_CY6_FUNGAL_1"/>
    <property type="match status" value="1"/>
</dbReference>
<keyword evidence="3" id="KW-0805">Transcription regulation</keyword>